<dbReference type="GO" id="GO:0003677">
    <property type="term" value="F:DNA binding"/>
    <property type="evidence" value="ECO:0007669"/>
    <property type="project" value="InterPro"/>
</dbReference>
<gene>
    <name evidence="3" type="ORF">SAMN04489737_1496</name>
</gene>
<dbReference type="InterPro" id="IPR048576">
    <property type="entry name" value="Rv2175c_wHTH"/>
</dbReference>
<accession>A0A1H2LKB3</accession>
<protein>
    <submittedName>
        <fullName evidence="3">Uncharacterized protein</fullName>
    </submittedName>
</protein>
<dbReference type="Pfam" id="PF18367">
    <property type="entry name" value="Rv2175c_C"/>
    <property type="match status" value="1"/>
</dbReference>
<keyword evidence="4" id="KW-1185">Reference proteome</keyword>
<reference evidence="4" key="1">
    <citation type="submission" date="2016-10" db="EMBL/GenBank/DDBJ databases">
        <authorList>
            <person name="Varghese N."/>
            <person name="Submissions S."/>
        </authorList>
    </citation>
    <scope>NUCLEOTIDE SEQUENCE [LARGE SCALE GENOMIC DNA]</scope>
    <source>
        <strain evidence="4">DSM 10002</strain>
    </source>
</reference>
<evidence type="ECO:0000313" key="4">
    <source>
        <dbReference type="Proteomes" id="UP000214355"/>
    </source>
</evidence>
<dbReference type="OrthoDB" id="3784042at2"/>
<dbReference type="STRING" id="131112.SAMN04489737_1496"/>
<evidence type="ECO:0000259" key="1">
    <source>
        <dbReference type="Pfam" id="PF18367"/>
    </source>
</evidence>
<feature type="domain" description="DNA-binding protein Rv2175c wHTH" evidence="2">
    <location>
        <begin position="9"/>
        <end position="45"/>
    </location>
</feature>
<dbReference type="Proteomes" id="UP000214355">
    <property type="component" value="Chromosome I"/>
</dbReference>
<feature type="domain" description="Rv2175c C-terminal" evidence="1">
    <location>
        <begin position="66"/>
        <end position="119"/>
    </location>
</feature>
<dbReference type="EMBL" id="LT629804">
    <property type="protein sequence ID" value="SDU81369.1"/>
    <property type="molecule type" value="Genomic_DNA"/>
</dbReference>
<dbReference type="AlphaFoldDB" id="A0A1H2LKB3"/>
<evidence type="ECO:0000259" key="2">
    <source>
        <dbReference type="Pfam" id="PF21531"/>
    </source>
</evidence>
<sequence length="120" mass="13528">MFNEPVYDKWLSIPETADLLGVPQREVRSAIERRELIAIRRGEHRAWAINSALLAEEHGQVVILPSLRGTLVALHDAGFSSEESLSWLLRENEELEASPLQALHEGKIHAVRRAIQSLAF</sequence>
<name>A0A1H2LKB3_9ACTO</name>
<organism evidence="3 4">
    <name type="scientific">Arcanobacterium phocae</name>
    <dbReference type="NCBI Taxonomy" id="131112"/>
    <lineage>
        <taxon>Bacteria</taxon>
        <taxon>Bacillati</taxon>
        <taxon>Actinomycetota</taxon>
        <taxon>Actinomycetes</taxon>
        <taxon>Actinomycetales</taxon>
        <taxon>Actinomycetaceae</taxon>
        <taxon>Arcanobacterium</taxon>
    </lineage>
</organism>
<evidence type="ECO:0000313" key="3">
    <source>
        <dbReference type="EMBL" id="SDU81369.1"/>
    </source>
</evidence>
<dbReference type="InterPro" id="IPR041098">
    <property type="entry name" value="Rv2175c_C"/>
</dbReference>
<dbReference type="Pfam" id="PF21531">
    <property type="entry name" value="Rv2175c_wHTH"/>
    <property type="match status" value="1"/>
</dbReference>
<proteinExistence type="predicted"/>
<dbReference type="RefSeq" id="WP_091281736.1">
    <property type="nucleotide sequence ID" value="NZ_JABAPH010000001.1"/>
</dbReference>
<dbReference type="GeneID" id="65345223"/>